<accession>A0ABQ5PXW9</accession>
<evidence type="ECO:0000313" key="2">
    <source>
        <dbReference type="EMBL" id="GLH67315.1"/>
    </source>
</evidence>
<evidence type="ECO:0000313" key="3">
    <source>
        <dbReference type="Proteomes" id="UP001165044"/>
    </source>
</evidence>
<comment type="caution">
    <text evidence="2">The sequence shown here is derived from an EMBL/GenBank/DDBJ whole genome shotgun (WGS) entry which is preliminary data.</text>
</comment>
<evidence type="ECO:0000256" key="1">
    <source>
        <dbReference type="SAM" id="Coils"/>
    </source>
</evidence>
<proteinExistence type="predicted"/>
<organism evidence="2 3">
    <name type="scientific">Geothrix edaphica</name>
    <dbReference type="NCBI Taxonomy" id="2927976"/>
    <lineage>
        <taxon>Bacteria</taxon>
        <taxon>Pseudomonadati</taxon>
        <taxon>Acidobacteriota</taxon>
        <taxon>Holophagae</taxon>
        <taxon>Holophagales</taxon>
        <taxon>Holophagaceae</taxon>
        <taxon>Geothrix</taxon>
    </lineage>
</organism>
<gene>
    <name evidence="2" type="ORF">GETHED_16790</name>
</gene>
<dbReference type="PROSITE" id="PS51257">
    <property type="entry name" value="PROKAR_LIPOPROTEIN"/>
    <property type="match status" value="1"/>
</dbReference>
<reference evidence="2" key="1">
    <citation type="journal article" date="2023" name="Antonie Van Leeuwenhoek">
        <title>Mesoterricola silvestris gen. nov., sp. nov., Mesoterricola sediminis sp. nov., Geothrix oryzae sp. nov., Geothrix edaphica sp. nov., Geothrix rubra sp. nov., and Geothrix limicola sp. nov., six novel members of Acidobacteriota isolated from soils.</title>
        <authorList>
            <person name="Itoh H."/>
            <person name="Sugisawa Y."/>
            <person name="Mise K."/>
            <person name="Xu Z."/>
            <person name="Kuniyasu M."/>
            <person name="Ushijima N."/>
            <person name="Kawano K."/>
            <person name="Kobayashi E."/>
            <person name="Shiratori Y."/>
            <person name="Masuda Y."/>
            <person name="Senoo K."/>
        </authorList>
    </citation>
    <scope>NUCLEOTIDE SEQUENCE</scope>
    <source>
        <strain evidence="2">Red802</strain>
    </source>
</reference>
<keyword evidence="3" id="KW-1185">Reference proteome</keyword>
<sequence>MRKVLPLLTLIALVGCDRPPTRAEMDHLNSQVAYLTNRANELESKVSELESELEDAKRACEANACDCPVGTIHFNY</sequence>
<protein>
    <submittedName>
        <fullName evidence="2">Uncharacterized protein</fullName>
    </submittedName>
</protein>
<feature type="coiled-coil region" evidence="1">
    <location>
        <begin position="25"/>
        <end position="66"/>
    </location>
</feature>
<dbReference type="Proteomes" id="UP001165044">
    <property type="component" value="Unassembled WGS sequence"/>
</dbReference>
<dbReference type="Gene3D" id="1.20.5.190">
    <property type="match status" value="1"/>
</dbReference>
<dbReference type="EMBL" id="BSDC01000002">
    <property type="protein sequence ID" value="GLH67315.1"/>
    <property type="molecule type" value="Genomic_DNA"/>
</dbReference>
<keyword evidence="1" id="KW-0175">Coiled coil</keyword>
<name>A0ABQ5PXW9_9BACT</name>